<dbReference type="GO" id="GO:0005524">
    <property type="term" value="F:ATP binding"/>
    <property type="evidence" value="ECO:0007669"/>
    <property type="project" value="UniProtKB-UniRule"/>
</dbReference>
<comment type="function">
    <text evidence="8">Catalyzes the phosphorylation of D-xylulose to D-xylulose 5-phosphate.</text>
</comment>
<dbReference type="HAMAP" id="MF_02220">
    <property type="entry name" value="XylB"/>
    <property type="match status" value="1"/>
</dbReference>
<evidence type="ECO:0000256" key="8">
    <source>
        <dbReference type="HAMAP-Rule" id="MF_02220"/>
    </source>
</evidence>
<dbReference type="AlphaFoldDB" id="A0A2S6G0T3"/>
<comment type="catalytic activity">
    <reaction evidence="8 10">
        <text>D-xylulose + ATP = D-xylulose 5-phosphate + ADP + H(+)</text>
        <dbReference type="Rhea" id="RHEA:10964"/>
        <dbReference type="ChEBI" id="CHEBI:15378"/>
        <dbReference type="ChEBI" id="CHEBI:17140"/>
        <dbReference type="ChEBI" id="CHEBI:30616"/>
        <dbReference type="ChEBI" id="CHEBI:57737"/>
        <dbReference type="ChEBI" id="CHEBI:456216"/>
        <dbReference type="EC" id="2.7.1.17"/>
    </reaction>
</comment>
<evidence type="ECO:0000256" key="6">
    <source>
        <dbReference type="ARBA" id="ARBA00022840"/>
    </source>
</evidence>
<keyword evidence="3 8" id="KW-0808">Transferase</keyword>
<dbReference type="Pfam" id="PF02782">
    <property type="entry name" value="FGGY_C"/>
    <property type="match status" value="1"/>
</dbReference>
<dbReference type="InterPro" id="IPR018485">
    <property type="entry name" value="FGGY_C"/>
</dbReference>
<keyword evidence="2 8" id="KW-0859">Xylose metabolism</keyword>
<dbReference type="PROSITE" id="PS00933">
    <property type="entry name" value="FGGY_KINASES_1"/>
    <property type="match status" value="1"/>
</dbReference>
<keyword evidence="4 8" id="KW-0547">Nucleotide-binding</keyword>
<protein>
    <recommendedName>
        <fullName evidence="8 10">Xylulose kinase</fullName>
        <shortName evidence="8 10">Xylulokinase</shortName>
        <ecNumber evidence="8 10">2.7.1.17</ecNumber>
    </recommendedName>
</protein>
<evidence type="ECO:0000256" key="10">
    <source>
        <dbReference type="RuleBase" id="RU364073"/>
    </source>
</evidence>
<feature type="active site" description="Proton acceptor" evidence="8">
    <location>
        <position position="240"/>
    </location>
</feature>
<comment type="similarity">
    <text evidence="1 8 9">Belongs to the FGGY kinase family.</text>
</comment>
<name>A0A2S6G0T3_9CLOT</name>
<dbReference type="Pfam" id="PF00370">
    <property type="entry name" value="FGGY_N"/>
    <property type="match status" value="1"/>
</dbReference>
<feature type="site" description="Important for activity" evidence="8">
    <location>
        <position position="8"/>
    </location>
</feature>
<dbReference type="RefSeq" id="WP_207655256.1">
    <property type="nucleotide sequence ID" value="NZ_PTIS01000001.1"/>
</dbReference>
<dbReference type="Gene3D" id="3.30.420.40">
    <property type="match status" value="2"/>
</dbReference>
<evidence type="ECO:0000313" key="14">
    <source>
        <dbReference type="Proteomes" id="UP000239863"/>
    </source>
</evidence>
<reference evidence="13 14" key="1">
    <citation type="submission" date="2018-02" db="EMBL/GenBank/DDBJ databases">
        <title>Genomic Encyclopedia of Archaeal and Bacterial Type Strains, Phase II (KMG-II): from individual species to whole genera.</title>
        <authorList>
            <person name="Goeker M."/>
        </authorList>
    </citation>
    <scope>NUCLEOTIDE SEQUENCE [LARGE SCALE GENOMIC DNA]</scope>
    <source>
        <strain evidence="13 14">DSM 15099</strain>
    </source>
</reference>
<evidence type="ECO:0000256" key="1">
    <source>
        <dbReference type="ARBA" id="ARBA00009156"/>
    </source>
</evidence>
<evidence type="ECO:0000256" key="9">
    <source>
        <dbReference type="RuleBase" id="RU003733"/>
    </source>
</evidence>
<dbReference type="CDD" id="cd07808">
    <property type="entry name" value="ASKHA_NBD_FGGY_EcXK-like"/>
    <property type="match status" value="1"/>
</dbReference>
<dbReference type="NCBIfam" id="TIGR01312">
    <property type="entry name" value="XylB"/>
    <property type="match status" value="1"/>
</dbReference>
<keyword evidence="6 8" id="KW-0067">ATP-binding</keyword>
<dbReference type="GO" id="GO:0004856">
    <property type="term" value="F:D-xylulokinase activity"/>
    <property type="evidence" value="ECO:0007669"/>
    <property type="project" value="UniProtKB-UniRule"/>
</dbReference>
<dbReference type="PROSITE" id="PS00445">
    <property type="entry name" value="FGGY_KINASES_2"/>
    <property type="match status" value="1"/>
</dbReference>
<organism evidence="13 14">
    <name type="scientific">Clostridium algidicarnis DSM 15099</name>
    <dbReference type="NCBI Taxonomy" id="1121295"/>
    <lineage>
        <taxon>Bacteria</taxon>
        <taxon>Bacillati</taxon>
        <taxon>Bacillota</taxon>
        <taxon>Clostridia</taxon>
        <taxon>Eubacteriales</taxon>
        <taxon>Clostridiaceae</taxon>
        <taxon>Clostridium</taxon>
    </lineage>
</organism>
<keyword evidence="5 8" id="KW-0418">Kinase</keyword>
<dbReference type="InterPro" id="IPR043129">
    <property type="entry name" value="ATPase_NBD"/>
</dbReference>
<feature type="domain" description="Carbohydrate kinase FGGY C-terminal" evidence="12">
    <location>
        <begin position="258"/>
        <end position="445"/>
    </location>
</feature>
<dbReference type="Proteomes" id="UP000239863">
    <property type="component" value="Unassembled WGS sequence"/>
</dbReference>
<evidence type="ECO:0000313" key="13">
    <source>
        <dbReference type="EMBL" id="PPK49385.1"/>
    </source>
</evidence>
<dbReference type="SUPFAM" id="SSF53067">
    <property type="entry name" value="Actin-like ATPase domain"/>
    <property type="match status" value="2"/>
</dbReference>
<evidence type="ECO:0000256" key="4">
    <source>
        <dbReference type="ARBA" id="ARBA00022741"/>
    </source>
</evidence>
<dbReference type="PANTHER" id="PTHR43095:SF5">
    <property type="entry name" value="XYLULOSE KINASE"/>
    <property type="match status" value="1"/>
</dbReference>
<dbReference type="EC" id="2.7.1.17" evidence="8 10"/>
<evidence type="ECO:0000259" key="12">
    <source>
        <dbReference type="Pfam" id="PF02782"/>
    </source>
</evidence>
<dbReference type="STRING" id="37659.GCA_000703125_00033"/>
<dbReference type="InterPro" id="IPR006000">
    <property type="entry name" value="Xylulokinase"/>
</dbReference>
<proteinExistence type="inferred from homology"/>
<accession>A0A2S6G0T3</accession>
<dbReference type="InterPro" id="IPR000577">
    <property type="entry name" value="Carb_kinase_FGGY"/>
</dbReference>
<dbReference type="EMBL" id="PTIS01000001">
    <property type="protein sequence ID" value="PPK49385.1"/>
    <property type="molecule type" value="Genomic_DNA"/>
</dbReference>
<dbReference type="GO" id="GO:0042732">
    <property type="term" value="P:D-xylose metabolic process"/>
    <property type="evidence" value="ECO:0007669"/>
    <property type="project" value="UniProtKB-KW"/>
</dbReference>
<sequence length="501" mass="56213">MKYLLGMDLGTSSLKIVLYDEKFKEIQRVSEAYEMNQPHNGWAEQNPEDWITALDKGVKKILEQSMVNPKDIISIGLTGQMHSLVMLDEKNKVIRPAILWCDQRTSLECEEITEVLGREFLINETANPALPGFTLSKLIWVKKNEPENYKRCRHILLPKDYLRLYLTGEYATDVSDASGMQMLNVKGRTWSIELMEKLDLDPGILPKVYESIEVTGRIQQHITTKLGLDKETLVVAGAGDNAAAAVGCGVVKDKMAFTTIGTSGVVFAHTSKFKIDKKGRVHTFCAAVPGTWHVMGVTQAAGLSLTWFLENFYKDVSEKVIFEELDDILSKVQIGSDKLIYLPYLMGERTPHLDSKCRGAFIGLSAKHKRENMLRAVIEGVTFSLRDCYSVVSELGIEINTMKITGGGSNNKIWSQMIADNYGCDISSTFKDSGTTLGAAILASVGVGLYDNVEEVCKWAVSFKDDYKPNQRNRGAYDKYYKIYKKLYHDLKQTFVELNSL</sequence>
<comment type="caution">
    <text evidence="13">The sequence shown here is derived from an EMBL/GenBank/DDBJ whole genome shotgun (WGS) entry which is preliminary data.</text>
</comment>
<evidence type="ECO:0000256" key="7">
    <source>
        <dbReference type="ARBA" id="ARBA00023277"/>
    </source>
</evidence>
<evidence type="ECO:0000259" key="11">
    <source>
        <dbReference type="Pfam" id="PF00370"/>
    </source>
</evidence>
<dbReference type="InterPro" id="IPR018483">
    <property type="entry name" value="Carb_kinase_FGGY_CS"/>
</dbReference>
<gene>
    <name evidence="8 10" type="primary">xylB</name>
    <name evidence="13" type="ORF">BD821_10145</name>
</gene>
<keyword evidence="7 8" id="KW-0119">Carbohydrate metabolism</keyword>
<evidence type="ECO:0000256" key="2">
    <source>
        <dbReference type="ARBA" id="ARBA00022629"/>
    </source>
</evidence>
<dbReference type="GO" id="GO:0005998">
    <property type="term" value="P:xylulose catabolic process"/>
    <property type="evidence" value="ECO:0007669"/>
    <property type="project" value="UniProtKB-UniRule"/>
</dbReference>
<feature type="domain" description="Carbohydrate kinase FGGY N-terminal" evidence="11">
    <location>
        <begin position="3"/>
        <end position="247"/>
    </location>
</feature>
<dbReference type="InterPro" id="IPR050406">
    <property type="entry name" value="FGGY_Carb_Kinase"/>
</dbReference>
<dbReference type="PIRSF" id="PIRSF000538">
    <property type="entry name" value="GlpK"/>
    <property type="match status" value="1"/>
</dbReference>
<evidence type="ECO:0000256" key="5">
    <source>
        <dbReference type="ARBA" id="ARBA00022777"/>
    </source>
</evidence>
<evidence type="ECO:0000256" key="3">
    <source>
        <dbReference type="ARBA" id="ARBA00022679"/>
    </source>
</evidence>
<dbReference type="PANTHER" id="PTHR43095">
    <property type="entry name" value="SUGAR KINASE"/>
    <property type="match status" value="1"/>
</dbReference>
<dbReference type="InterPro" id="IPR018484">
    <property type="entry name" value="FGGY_N"/>
</dbReference>
<feature type="binding site" evidence="8">
    <location>
        <begin position="81"/>
        <end position="82"/>
    </location>
    <ligand>
        <name>substrate</name>
    </ligand>
</feature>